<reference evidence="4 5" key="1">
    <citation type="submission" date="2018-02" db="EMBL/GenBank/DDBJ databases">
        <title>Comparative genomes isolates from brazilian mangrove.</title>
        <authorList>
            <person name="Araujo J.E."/>
            <person name="Taketani R.G."/>
            <person name="Silva M.C.P."/>
            <person name="Loureco M.V."/>
            <person name="Andreote F.D."/>
        </authorList>
    </citation>
    <scope>NUCLEOTIDE SEQUENCE [LARGE SCALE GENOMIC DNA]</scope>
    <source>
        <strain evidence="4 5">Hex-1 MGV</strain>
    </source>
</reference>
<feature type="transmembrane region" description="Helical" evidence="1">
    <location>
        <begin position="137"/>
        <end position="156"/>
    </location>
</feature>
<feature type="transmembrane region" description="Helical" evidence="1">
    <location>
        <begin position="12"/>
        <end position="28"/>
    </location>
</feature>
<feature type="transmembrane region" description="Helical" evidence="1">
    <location>
        <begin position="74"/>
        <end position="93"/>
    </location>
</feature>
<dbReference type="Proteomes" id="UP000238322">
    <property type="component" value="Unassembled WGS sequence"/>
</dbReference>
<dbReference type="RefSeq" id="WP_105328590.1">
    <property type="nucleotide sequence ID" value="NZ_PUHY01000005.1"/>
</dbReference>
<dbReference type="PANTHER" id="PTHR23028">
    <property type="entry name" value="ACETYLTRANSFERASE"/>
    <property type="match status" value="1"/>
</dbReference>
<evidence type="ECO:0000259" key="3">
    <source>
        <dbReference type="Pfam" id="PF19040"/>
    </source>
</evidence>
<evidence type="ECO:0000256" key="1">
    <source>
        <dbReference type="SAM" id="Phobius"/>
    </source>
</evidence>
<dbReference type="Pfam" id="PF19040">
    <property type="entry name" value="SGNH"/>
    <property type="match status" value="1"/>
</dbReference>
<protein>
    <recommendedName>
        <fullName evidence="6">Acyltransferase</fullName>
    </recommendedName>
</protein>
<evidence type="ECO:0000313" key="5">
    <source>
        <dbReference type="Proteomes" id="UP000238322"/>
    </source>
</evidence>
<feature type="transmembrane region" description="Helical" evidence="1">
    <location>
        <begin position="163"/>
        <end position="183"/>
    </location>
</feature>
<feature type="domain" description="Acyltransferase 3" evidence="2">
    <location>
        <begin position="8"/>
        <end position="329"/>
    </location>
</feature>
<dbReference type="AlphaFoldDB" id="A0A2S8FZ35"/>
<keyword evidence="1" id="KW-0472">Membrane</keyword>
<evidence type="ECO:0000259" key="2">
    <source>
        <dbReference type="Pfam" id="PF01757"/>
    </source>
</evidence>
<dbReference type="GO" id="GO:0016747">
    <property type="term" value="F:acyltransferase activity, transferring groups other than amino-acyl groups"/>
    <property type="evidence" value="ECO:0007669"/>
    <property type="project" value="InterPro"/>
</dbReference>
<evidence type="ECO:0000313" key="4">
    <source>
        <dbReference type="EMBL" id="PQO37340.1"/>
    </source>
</evidence>
<dbReference type="InterPro" id="IPR043968">
    <property type="entry name" value="SGNH"/>
</dbReference>
<organism evidence="4 5">
    <name type="scientific">Blastopirellula marina</name>
    <dbReference type="NCBI Taxonomy" id="124"/>
    <lineage>
        <taxon>Bacteria</taxon>
        <taxon>Pseudomonadati</taxon>
        <taxon>Planctomycetota</taxon>
        <taxon>Planctomycetia</taxon>
        <taxon>Pirellulales</taxon>
        <taxon>Pirellulaceae</taxon>
        <taxon>Blastopirellula</taxon>
    </lineage>
</organism>
<dbReference type="OrthoDB" id="9796461at2"/>
<dbReference type="InterPro" id="IPR002656">
    <property type="entry name" value="Acyl_transf_3_dom"/>
</dbReference>
<evidence type="ECO:0008006" key="6">
    <source>
        <dbReference type="Google" id="ProtNLM"/>
    </source>
</evidence>
<feature type="transmembrane region" description="Helical" evidence="1">
    <location>
        <begin position="223"/>
        <end position="239"/>
    </location>
</feature>
<dbReference type="GO" id="GO:0016020">
    <property type="term" value="C:membrane"/>
    <property type="evidence" value="ECO:0007669"/>
    <property type="project" value="TreeGrafter"/>
</dbReference>
<dbReference type="InterPro" id="IPR050879">
    <property type="entry name" value="Acyltransferase_3"/>
</dbReference>
<dbReference type="Pfam" id="PF01757">
    <property type="entry name" value="Acyl_transf_3"/>
    <property type="match status" value="1"/>
</dbReference>
<accession>A0A2S8FZ35</accession>
<gene>
    <name evidence="4" type="ORF">C5Y83_05190</name>
</gene>
<proteinExistence type="predicted"/>
<feature type="transmembrane region" description="Helical" evidence="1">
    <location>
        <begin position="245"/>
        <end position="263"/>
    </location>
</feature>
<feature type="transmembrane region" description="Helical" evidence="1">
    <location>
        <begin position="189"/>
        <end position="211"/>
    </location>
</feature>
<feature type="transmembrane region" description="Helical" evidence="1">
    <location>
        <begin position="309"/>
        <end position="327"/>
    </location>
</feature>
<dbReference type="EMBL" id="PUHY01000005">
    <property type="protein sequence ID" value="PQO37340.1"/>
    <property type="molecule type" value="Genomic_DNA"/>
</dbReference>
<keyword evidence="1" id="KW-0812">Transmembrane</keyword>
<keyword evidence="1" id="KW-1133">Transmembrane helix</keyword>
<name>A0A2S8FZ35_9BACT</name>
<feature type="transmembrane region" description="Helical" evidence="1">
    <location>
        <begin position="34"/>
        <end position="53"/>
    </location>
</feature>
<dbReference type="PANTHER" id="PTHR23028:SF53">
    <property type="entry name" value="ACYL_TRANSF_3 DOMAIN-CONTAINING PROTEIN"/>
    <property type="match status" value="1"/>
</dbReference>
<comment type="caution">
    <text evidence="4">The sequence shown here is derived from an EMBL/GenBank/DDBJ whole genome shotgun (WGS) entry which is preliminary data.</text>
</comment>
<sequence length="652" mass="73184">MIDFKYRADIDGLRAVAVILVLLFHADLGFTGGYIGVDVFFVISGFLITGLILKELEAGKFTLTSFWLRRIRRIIPAATVVVIGTFVAGYFLLLPGDYADFGKSVVAQQLMLSNFYFWQNTGYFDGAADLKPLLHTWSLAVEEQFYVIYPFLLLLLTRFRPQVVFYGLLLAILASLAMSEYGVRYHPSASYFLLPTRAWELMIGGIVCLLPKPTRVPSLMREAVSWVALCVMLGAGWFYTPTTPFPGMNALAPCLATSLLIYLNSLEFSSVSTLLARKSVVFVGLISYSLYLWHWPILSYLRYYHGQDLSIISSILALLTTFALSILSWRFIETPIRNKEYFLLPRKVVAATITMLVINVALGIVIQMSGIRSRFSEEFLAIVETPYAGHEYGAKGNISEGWTLPVIGDRRAVGKPRFTLWGDSYAKCVSGTIHELALKYHIKGLDAGLGGVPPLLDTWTGTENFEKANSFNRYVVEQSRKEGVHWLIMFAAWDIHVDGMSKLRDQYGGSSFDAFKRGFEKTVAEAEKSGIKIAVLMQPPYQAEHVPKQIARMQMGGHDGMFHGVSITEHRVFQERSRQFFESFGNRIVLLNAEASCFDQETGLSIIGKNISPYYSDSGHPSRDGAEVFLRPTLELFFSSHFDDKAHNVSRN</sequence>
<dbReference type="GO" id="GO:0009103">
    <property type="term" value="P:lipopolysaccharide biosynthetic process"/>
    <property type="evidence" value="ECO:0007669"/>
    <property type="project" value="TreeGrafter"/>
</dbReference>
<feature type="domain" description="SGNH" evidence="3">
    <location>
        <begin position="406"/>
        <end position="628"/>
    </location>
</feature>
<feature type="transmembrane region" description="Helical" evidence="1">
    <location>
        <begin position="348"/>
        <end position="366"/>
    </location>
</feature>
<feature type="transmembrane region" description="Helical" evidence="1">
    <location>
        <begin position="275"/>
        <end position="297"/>
    </location>
</feature>